<organism evidence="1 2">
    <name type="scientific">Catenaria anguillulae PL171</name>
    <dbReference type="NCBI Taxonomy" id="765915"/>
    <lineage>
        <taxon>Eukaryota</taxon>
        <taxon>Fungi</taxon>
        <taxon>Fungi incertae sedis</taxon>
        <taxon>Blastocladiomycota</taxon>
        <taxon>Blastocladiomycetes</taxon>
        <taxon>Blastocladiales</taxon>
        <taxon>Catenariaceae</taxon>
        <taxon>Catenaria</taxon>
    </lineage>
</organism>
<evidence type="ECO:0000313" key="2">
    <source>
        <dbReference type="Proteomes" id="UP000193411"/>
    </source>
</evidence>
<protein>
    <submittedName>
        <fullName evidence="1">Uncharacterized protein</fullName>
    </submittedName>
</protein>
<evidence type="ECO:0000313" key="1">
    <source>
        <dbReference type="EMBL" id="ORZ29158.1"/>
    </source>
</evidence>
<comment type="caution">
    <text evidence="1">The sequence shown here is derived from an EMBL/GenBank/DDBJ whole genome shotgun (WGS) entry which is preliminary data.</text>
</comment>
<dbReference type="AlphaFoldDB" id="A0A1Y2H3M2"/>
<keyword evidence="2" id="KW-1185">Reference proteome</keyword>
<dbReference type="EMBL" id="MCFL01000319">
    <property type="protein sequence ID" value="ORZ29158.1"/>
    <property type="molecule type" value="Genomic_DNA"/>
</dbReference>
<dbReference type="Proteomes" id="UP000193411">
    <property type="component" value="Unassembled WGS sequence"/>
</dbReference>
<gene>
    <name evidence="1" type="ORF">BCR44DRAFT_57953</name>
</gene>
<proteinExistence type="predicted"/>
<reference evidence="1 2" key="1">
    <citation type="submission" date="2016-07" db="EMBL/GenBank/DDBJ databases">
        <title>Pervasive Adenine N6-methylation of Active Genes in Fungi.</title>
        <authorList>
            <consortium name="DOE Joint Genome Institute"/>
            <person name="Mondo S.J."/>
            <person name="Dannebaum R.O."/>
            <person name="Kuo R.C."/>
            <person name="Labutti K."/>
            <person name="Haridas S."/>
            <person name="Kuo A."/>
            <person name="Salamov A."/>
            <person name="Ahrendt S.R."/>
            <person name="Lipzen A."/>
            <person name="Sullivan W."/>
            <person name="Andreopoulos W.B."/>
            <person name="Clum A."/>
            <person name="Lindquist E."/>
            <person name="Daum C."/>
            <person name="Ramamoorthy G.K."/>
            <person name="Gryganskyi A."/>
            <person name="Culley D."/>
            <person name="Magnuson J.K."/>
            <person name="James T.Y."/>
            <person name="O'Malley M.A."/>
            <person name="Stajich J.E."/>
            <person name="Spatafora J.W."/>
            <person name="Visel A."/>
            <person name="Grigoriev I.V."/>
        </authorList>
    </citation>
    <scope>NUCLEOTIDE SEQUENCE [LARGE SCALE GENOMIC DNA]</scope>
    <source>
        <strain evidence="1 2">PL171</strain>
    </source>
</reference>
<name>A0A1Y2H3M2_9FUNG</name>
<sequence>MNGDIKLIDVLGVAGRSHLKEHKASCPGTSFVTRIDTEAPEFPGFAPLGISGFQVHCSDGSP</sequence>
<accession>A0A1Y2H3M2</accession>
<feature type="non-terminal residue" evidence="1">
    <location>
        <position position="62"/>
    </location>
</feature>